<evidence type="ECO:0000313" key="3">
    <source>
        <dbReference type="Proteomes" id="UP001549077"/>
    </source>
</evidence>
<keyword evidence="1" id="KW-0472">Membrane</keyword>
<protein>
    <submittedName>
        <fullName evidence="2">Amino acid permease</fullName>
    </submittedName>
</protein>
<name>A0ABV2MGD0_9HYPH</name>
<evidence type="ECO:0000256" key="1">
    <source>
        <dbReference type="SAM" id="Phobius"/>
    </source>
</evidence>
<organism evidence="2 3">
    <name type="scientific">Rhizobium binae</name>
    <dbReference type="NCBI Taxonomy" id="1138190"/>
    <lineage>
        <taxon>Bacteria</taxon>
        <taxon>Pseudomonadati</taxon>
        <taxon>Pseudomonadota</taxon>
        <taxon>Alphaproteobacteria</taxon>
        <taxon>Hyphomicrobiales</taxon>
        <taxon>Rhizobiaceae</taxon>
        <taxon>Rhizobium/Agrobacterium group</taxon>
        <taxon>Rhizobium</taxon>
    </lineage>
</organism>
<dbReference type="EMBL" id="JBEPMY010000006">
    <property type="protein sequence ID" value="MET3755504.1"/>
    <property type="molecule type" value="Genomic_DNA"/>
</dbReference>
<accession>A0ABV2MGD0</accession>
<comment type="caution">
    <text evidence="2">The sequence shown here is derived from an EMBL/GenBank/DDBJ whole genome shotgun (WGS) entry which is preliminary data.</text>
</comment>
<gene>
    <name evidence="2" type="ORF">ABID08_002875</name>
</gene>
<dbReference type="Proteomes" id="UP001549077">
    <property type="component" value="Unassembled WGS sequence"/>
</dbReference>
<evidence type="ECO:0000313" key="2">
    <source>
        <dbReference type="EMBL" id="MET3755504.1"/>
    </source>
</evidence>
<keyword evidence="1" id="KW-1133">Transmembrane helix</keyword>
<sequence length="127" mass="14214">MERPAFNDRMAQRLAALMFVMSAAFPLLLSDMEKLALSSSNLALCGLLLRTGRGRDVAARRREQVTIATWLAVSPWVLGFDHVGVSLWPTVACAVLLFLPAAWLASRQETPQKAEACTRRSQWRRPF</sequence>
<keyword evidence="3" id="KW-1185">Reference proteome</keyword>
<reference evidence="2 3" key="1">
    <citation type="submission" date="2024-06" db="EMBL/GenBank/DDBJ databases">
        <title>Genomic Encyclopedia of Type Strains, Phase IV (KMG-IV): sequencing the most valuable type-strain genomes for metagenomic binning, comparative biology and taxonomic classification.</title>
        <authorList>
            <person name="Goeker M."/>
        </authorList>
    </citation>
    <scope>NUCLEOTIDE SEQUENCE [LARGE SCALE GENOMIC DNA]</scope>
    <source>
        <strain evidence="2 3">DSM 29288</strain>
    </source>
</reference>
<proteinExistence type="predicted"/>
<keyword evidence="1" id="KW-0812">Transmembrane</keyword>
<feature type="transmembrane region" description="Helical" evidence="1">
    <location>
        <begin position="86"/>
        <end position="105"/>
    </location>
</feature>
<dbReference type="GeneID" id="91151656"/>
<feature type="transmembrane region" description="Helical" evidence="1">
    <location>
        <begin position="12"/>
        <end position="29"/>
    </location>
</feature>
<dbReference type="RefSeq" id="WP_168297827.1">
    <property type="nucleotide sequence ID" value="NZ_CP071606.1"/>
</dbReference>